<feature type="transmembrane region" description="Helical" evidence="1">
    <location>
        <begin position="126"/>
        <end position="147"/>
    </location>
</feature>
<keyword evidence="5" id="KW-1185">Reference proteome</keyword>
<comment type="caution">
    <text evidence="3">The sequence shown here is derived from an EMBL/GenBank/DDBJ whole genome shotgun (WGS) entry which is preliminary data.</text>
</comment>
<evidence type="ECO:0000313" key="2">
    <source>
        <dbReference type="EMBL" id="MBM7815810.1"/>
    </source>
</evidence>
<dbReference type="EMBL" id="PNHK01000001">
    <property type="protein sequence ID" value="PMD05891.1"/>
    <property type="molecule type" value="Genomic_DNA"/>
</dbReference>
<feature type="transmembrane region" description="Helical" evidence="1">
    <location>
        <begin position="51"/>
        <end position="69"/>
    </location>
</feature>
<evidence type="ECO:0000256" key="1">
    <source>
        <dbReference type="SAM" id="Phobius"/>
    </source>
</evidence>
<dbReference type="PANTHER" id="PTHR41282">
    <property type="entry name" value="CONSERVED TRANSMEMBRANE PROTEIN-RELATED"/>
    <property type="match status" value="1"/>
</dbReference>
<accession>A0A2N6VP17</accession>
<organism evidence="3 4">
    <name type="scientific">Brevibacterium paucivorans</name>
    <dbReference type="NCBI Taxonomy" id="170994"/>
    <lineage>
        <taxon>Bacteria</taxon>
        <taxon>Bacillati</taxon>
        <taxon>Actinomycetota</taxon>
        <taxon>Actinomycetes</taxon>
        <taxon>Micrococcales</taxon>
        <taxon>Brevibacteriaceae</taxon>
        <taxon>Brevibacterium</taxon>
    </lineage>
</organism>
<name>A0A2N6VP17_9MICO</name>
<dbReference type="EMBL" id="JAFBCP010000001">
    <property type="protein sequence ID" value="MBM7815810.1"/>
    <property type="molecule type" value="Genomic_DNA"/>
</dbReference>
<dbReference type="Pfam" id="PF12811">
    <property type="entry name" value="BaxI_1"/>
    <property type="match status" value="1"/>
</dbReference>
<dbReference type="Proteomes" id="UP000809290">
    <property type="component" value="Unassembled WGS sequence"/>
</dbReference>
<proteinExistence type="predicted"/>
<keyword evidence="1" id="KW-0472">Membrane</keyword>
<reference evidence="2 5" key="2">
    <citation type="submission" date="2021-01" db="EMBL/GenBank/DDBJ databases">
        <title>Sequencing the genomes of 1000 actinobacteria strains.</title>
        <authorList>
            <person name="Klenk H.-P."/>
        </authorList>
    </citation>
    <scope>NUCLEOTIDE SEQUENCE [LARGE SCALE GENOMIC DNA]</scope>
    <source>
        <strain evidence="2 5">DSM 13657</strain>
    </source>
</reference>
<evidence type="ECO:0000313" key="5">
    <source>
        <dbReference type="Proteomes" id="UP000809290"/>
    </source>
</evidence>
<feature type="transmembrane region" description="Helical" evidence="1">
    <location>
        <begin position="159"/>
        <end position="180"/>
    </location>
</feature>
<gene>
    <name evidence="3" type="ORF">CJ199_00295</name>
    <name evidence="2" type="ORF">JOE56_000504</name>
</gene>
<dbReference type="AlphaFoldDB" id="A0A2N6VP17"/>
<keyword evidence="1" id="KW-0812">Transmembrane</keyword>
<protein>
    <submittedName>
        <fullName evidence="2">YccA/Bax inhibitor family protein</fullName>
    </submittedName>
</protein>
<feature type="transmembrane region" description="Helical" evidence="1">
    <location>
        <begin position="99"/>
        <end position="120"/>
    </location>
</feature>
<dbReference type="RefSeq" id="WP_102237550.1">
    <property type="nucleotide sequence ID" value="NZ_BAAAIM010000001.1"/>
</dbReference>
<dbReference type="OrthoDB" id="116480at2"/>
<sequence length="263" mass="28858">MSNPLMGRSVRQGMNSVQTPSADELNSMYMAPSATTEHRVQQDRMMTYDDVYMKSLLSFGVLLAGAAVGWFVPMLALPASLIALVLGLVNGFKREPSPVLILTFAVFEGVFVGGISQIFNSQYAGIVMQAVLGTLAVFGLMFVLFKFRVIRMSPKFTKFLMLAVGGYAIFALINFAFAMFSGGSMNARAIEINIAGINMPLGVLISGVAIILAALTLVSDFDMIEKSVGRIPEKYSWMCAFSLMTSLVWLYIEILRILSYFRD</sequence>
<reference evidence="3 4" key="1">
    <citation type="submission" date="2017-09" db="EMBL/GenBank/DDBJ databases">
        <title>Bacterial strain isolated from the female urinary microbiota.</title>
        <authorList>
            <person name="Thomas-White K."/>
            <person name="Kumar N."/>
            <person name="Forster S."/>
            <person name="Putonti C."/>
            <person name="Lawley T."/>
            <person name="Wolfe A.J."/>
        </authorList>
    </citation>
    <scope>NUCLEOTIDE SEQUENCE [LARGE SCALE GENOMIC DNA]</scope>
    <source>
        <strain evidence="3 4">UMB1301</strain>
    </source>
</reference>
<feature type="transmembrane region" description="Helical" evidence="1">
    <location>
        <begin position="235"/>
        <end position="252"/>
    </location>
</feature>
<dbReference type="PANTHER" id="PTHR41282:SF1">
    <property type="entry name" value="CONSERVED TRANSMEMBRANE PROTEIN-RELATED"/>
    <property type="match status" value="1"/>
</dbReference>
<feature type="transmembrane region" description="Helical" evidence="1">
    <location>
        <begin position="192"/>
        <end position="215"/>
    </location>
</feature>
<dbReference type="Proteomes" id="UP000235598">
    <property type="component" value="Unassembled WGS sequence"/>
</dbReference>
<evidence type="ECO:0000313" key="4">
    <source>
        <dbReference type="Proteomes" id="UP000235598"/>
    </source>
</evidence>
<keyword evidence="1" id="KW-1133">Transmembrane helix</keyword>
<dbReference type="InterPro" id="IPR010539">
    <property type="entry name" value="BaxI_1-like"/>
</dbReference>
<evidence type="ECO:0000313" key="3">
    <source>
        <dbReference type="EMBL" id="PMD05891.1"/>
    </source>
</evidence>